<protein>
    <submittedName>
        <fullName evidence="1">Uncharacterized protein</fullName>
    </submittedName>
</protein>
<keyword evidence="2" id="KW-1185">Reference proteome</keyword>
<sequence>MQILGISTFYKTMLKDLIAQDQKNQSVKEQKMLNLFDEKS</sequence>
<proteinExistence type="predicted"/>
<evidence type="ECO:0000313" key="1">
    <source>
        <dbReference type="EMBL" id="SFI38660.1"/>
    </source>
</evidence>
<dbReference type="EMBL" id="FOQO01000003">
    <property type="protein sequence ID" value="SFI38660.1"/>
    <property type="molecule type" value="Genomic_DNA"/>
</dbReference>
<accession>A0A1I3HT22</accession>
<name>A0A1I3HT22_9SPHI</name>
<dbReference type="AlphaFoldDB" id="A0A1I3HT22"/>
<reference evidence="1 2" key="1">
    <citation type="submission" date="2016-10" db="EMBL/GenBank/DDBJ databases">
        <authorList>
            <person name="de Groot N.N."/>
        </authorList>
    </citation>
    <scope>NUCLEOTIDE SEQUENCE [LARGE SCALE GENOMIC DNA]</scope>
    <source>
        <strain evidence="1 2">RK1</strain>
    </source>
</reference>
<gene>
    <name evidence="1" type="ORF">SAMN05444682_103475</name>
</gene>
<organism evidence="1 2">
    <name type="scientific">Parapedobacter indicus</name>
    <dbReference type="NCBI Taxonomy" id="1477437"/>
    <lineage>
        <taxon>Bacteria</taxon>
        <taxon>Pseudomonadati</taxon>
        <taxon>Bacteroidota</taxon>
        <taxon>Sphingobacteriia</taxon>
        <taxon>Sphingobacteriales</taxon>
        <taxon>Sphingobacteriaceae</taxon>
        <taxon>Parapedobacter</taxon>
    </lineage>
</organism>
<dbReference type="STRING" id="1477437.SAMN05444682_103475"/>
<evidence type="ECO:0000313" key="2">
    <source>
        <dbReference type="Proteomes" id="UP000198670"/>
    </source>
</evidence>
<dbReference type="Proteomes" id="UP000198670">
    <property type="component" value="Unassembled WGS sequence"/>
</dbReference>